<dbReference type="RefSeq" id="XP_022970739.1">
    <property type="nucleotide sequence ID" value="XM_023114971.1"/>
</dbReference>
<dbReference type="Gene3D" id="2.130.10.10">
    <property type="entry name" value="YVTN repeat-like/Quinoprotein amine dehydrogenase"/>
    <property type="match status" value="2"/>
</dbReference>
<dbReference type="InterPro" id="IPR011047">
    <property type="entry name" value="Quinoprotein_ADH-like_sf"/>
</dbReference>
<dbReference type="KEGG" id="cmax:111469637"/>
<proteinExistence type="predicted"/>
<dbReference type="Proteomes" id="UP000504608">
    <property type="component" value="Unplaced"/>
</dbReference>
<dbReference type="InterPro" id="IPR015943">
    <property type="entry name" value="WD40/YVTN_repeat-like_dom_sf"/>
</dbReference>
<dbReference type="PROSITE" id="PS00678">
    <property type="entry name" value="WD_REPEATS_1"/>
    <property type="match status" value="1"/>
</dbReference>
<accession>A0A6J1I6I2</accession>
<dbReference type="GeneID" id="111469637"/>
<dbReference type="InterPro" id="IPR019775">
    <property type="entry name" value="WD40_repeat_CS"/>
</dbReference>
<sequence>MDNIGQGQCGNKHIGSKRDGLRESATPFLGPSLGVFIHTFFVLLTSPPLPFLTVGSMSSSSSGGGRRRRPRGDFDTPSSSRRRAANGVWPEPFIEALATQVAIDASRSLGRIHAAAALSNVFQVCSMWRAVSRSELLWRRLTTQIWGRSFRLLDTWRDEYIYWHTTACNFWRRRYLHTILQFDQSDVDEPAGLMCRCLALSLHYLACGFADGTVRLFDLATRLHVATFHPHHRDRLGLFSRAVSGIVITDACLVFASVDGDVHVGIIAAAMNGVSPTRRVCEGNVMNDGVLVDFAGCDRWWVGLYAGVPGRTFHVWDGNTEELVFVGGSLTDPEAVTGWHMLTEPTEPVGRVRVSNQESAVACTRLQLMVLDLRDQEVVLNEEENGEVRIVTSMDVSNERYIVVDGEGVSIVRRVDTMEEVCRFLVSGAGQRGAMGCINMGYAVMNSSGAMKVWEIEHGQFLYRFRERVGAATAMVANDRYVAASGFDRRLHLWDFGA</sequence>
<dbReference type="PANTHER" id="PTHR19855:SF31">
    <property type="entry name" value="TRANSCRIPTIONAL REGULATOR STERILE APETALA"/>
    <property type="match status" value="1"/>
</dbReference>
<dbReference type="SUPFAM" id="SSF81383">
    <property type="entry name" value="F-box domain"/>
    <property type="match status" value="1"/>
</dbReference>
<dbReference type="PANTHER" id="PTHR19855">
    <property type="entry name" value="WD40 REPEAT PROTEIN 12, 37"/>
    <property type="match status" value="1"/>
</dbReference>
<gene>
    <name evidence="3" type="primary">LOC111469637</name>
</gene>
<feature type="region of interest" description="Disordered" evidence="1">
    <location>
        <begin position="56"/>
        <end position="84"/>
    </location>
</feature>
<dbReference type="InterPro" id="IPR036047">
    <property type="entry name" value="F-box-like_dom_sf"/>
</dbReference>
<evidence type="ECO:0000256" key="1">
    <source>
        <dbReference type="SAM" id="MobiDB-lite"/>
    </source>
</evidence>
<name>A0A6J1I6I2_CUCMA</name>
<dbReference type="OrthoDB" id="760263at2759"/>
<organism evidence="2 3">
    <name type="scientific">Cucurbita maxima</name>
    <name type="common">Pumpkin</name>
    <name type="synonym">Winter squash</name>
    <dbReference type="NCBI Taxonomy" id="3661"/>
    <lineage>
        <taxon>Eukaryota</taxon>
        <taxon>Viridiplantae</taxon>
        <taxon>Streptophyta</taxon>
        <taxon>Embryophyta</taxon>
        <taxon>Tracheophyta</taxon>
        <taxon>Spermatophyta</taxon>
        <taxon>Magnoliopsida</taxon>
        <taxon>eudicotyledons</taxon>
        <taxon>Gunneridae</taxon>
        <taxon>Pentapetalae</taxon>
        <taxon>rosids</taxon>
        <taxon>fabids</taxon>
        <taxon>Cucurbitales</taxon>
        <taxon>Cucurbitaceae</taxon>
        <taxon>Cucurbiteae</taxon>
        <taxon>Cucurbita</taxon>
    </lineage>
</organism>
<keyword evidence="2" id="KW-1185">Reference proteome</keyword>
<protein>
    <submittedName>
        <fullName evidence="3">Transcriptional regulator STERILE APETALA-like</fullName>
    </submittedName>
</protein>
<dbReference type="AlphaFoldDB" id="A0A6J1I6I2"/>
<evidence type="ECO:0000313" key="2">
    <source>
        <dbReference type="Proteomes" id="UP000504608"/>
    </source>
</evidence>
<reference evidence="3" key="1">
    <citation type="submission" date="2025-08" db="UniProtKB">
        <authorList>
            <consortium name="RefSeq"/>
        </authorList>
    </citation>
    <scope>IDENTIFICATION</scope>
    <source>
        <tissue evidence="3">Young leaves</tissue>
    </source>
</reference>
<dbReference type="SUPFAM" id="SSF50998">
    <property type="entry name" value="Quinoprotein alcohol dehydrogenase-like"/>
    <property type="match status" value="1"/>
</dbReference>
<evidence type="ECO:0000313" key="3">
    <source>
        <dbReference type="RefSeq" id="XP_022970739.1"/>
    </source>
</evidence>